<dbReference type="InterPro" id="IPR052911">
    <property type="entry name" value="Corrinoid_activation_enz"/>
</dbReference>
<dbReference type="PANTHER" id="PTHR42895:SF1">
    <property type="entry name" value="IRON-SULFUR CLUSTER PROTEIN"/>
    <property type="match status" value="1"/>
</dbReference>
<dbReference type="STRING" id="86166.TAGGR_11256"/>
<proteinExistence type="predicted"/>
<organism evidence="2 3">
    <name type="scientific">Thermodesulfovibrio aggregans</name>
    <dbReference type="NCBI Taxonomy" id="86166"/>
    <lineage>
        <taxon>Bacteria</taxon>
        <taxon>Pseudomonadati</taxon>
        <taxon>Nitrospirota</taxon>
        <taxon>Thermodesulfovibrionia</taxon>
        <taxon>Thermodesulfovibrionales</taxon>
        <taxon>Thermodesulfovibrionaceae</taxon>
        <taxon>Thermodesulfovibrio</taxon>
    </lineage>
</organism>
<accession>A0A0U9HPU3</accession>
<name>A0A0U9HPU3_9BACT</name>
<dbReference type="InterPro" id="IPR017896">
    <property type="entry name" value="4Fe4S_Fe-S-bd"/>
</dbReference>
<keyword evidence="3" id="KW-1185">Reference proteome</keyword>
<dbReference type="PANTHER" id="PTHR42895">
    <property type="entry name" value="IRON-SULFUR CLUSTER-BINDING PROTEIN-RELATED"/>
    <property type="match status" value="1"/>
</dbReference>
<dbReference type="PROSITE" id="PS51379">
    <property type="entry name" value="4FE4S_FER_2"/>
    <property type="match status" value="2"/>
</dbReference>
<dbReference type="AlphaFoldDB" id="A0A0U9HPU3"/>
<reference evidence="3" key="1">
    <citation type="submission" date="2016-01" db="EMBL/GenBank/DDBJ databases">
        <title>Draft genome sequence of Thermodesulfovibrio aggregans strain TGE-P1.</title>
        <authorList>
            <person name="Sekiguchi Y."/>
            <person name="Ohashi A."/>
            <person name="Matsuura N."/>
            <person name="Tourlousse M.D."/>
        </authorList>
    </citation>
    <scope>NUCLEOTIDE SEQUENCE [LARGE SCALE GENOMIC DNA]</scope>
    <source>
        <strain evidence="3">TGE-P1</strain>
    </source>
</reference>
<feature type="domain" description="4Fe-4S ferredoxin-type" evidence="1">
    <location>
        <begin position="5"/>
        <end position="34"/>
    </location>
</feature>
<protein>
    <submittedName>
        <fullName evidence="2">4Fe-4S binding domain-containing protein</fullName>
    </submittedName>
</protein>
<dbReference type="RefSeq" id="WP_153000462.1">
    <property type="nucleotide sequence ID" value="NZ_BCNO01000001.1"/>
</dbReference>
<dbReference type="Gene3D" id="3.30.70.20">
    <property type="match status" value="1"/>
</dbReference>
<dbReference type="SUPFAM" id="SSF54862">
    <property type="entry name" value="4Fe-4S ferredoxins"/>
    <property type="match status" value="1"/>
</dbReference>
<gene>
    <name evidence="2" type="ORF">TAGGR_11256</name>
</gene>
<dbReference type="Proteomes" id="UP000054976">
    <property type="component" value="Unassembled WGS sequence"/>
</dbReference>
<evidence type="ECO:0000259" key="1">
    <source>
        <dbReference type="PROSITE" id="PS51379"/>
    </source>
</evidence>
<dbReference type="EMBL" id="BCNO01000001">
    <property type="protein sequence ID" value="GAQ95056.1"/>
    <property type="molecule type" value="Genomic_DNA"/>
</dbReference>
<comment type="caution">
    <text evidence="2">The sequence shown here is derived from an EMBL/GenBank/DDBJ whole genome shotgun (WGS) entry which is preliminary data.</text>
</comment>
<sequence length="218" mass="24044">MIKRPIVQIDEDKCDGCGLCVNACAEGAIQIVNGKAKLVNEVYCDGLGACLGSCPKGAITIVEREAKPFDEEATKKHLEFLKKTESPLCECMAFVKNLKLSNWPIQLKLVSVNASFLRGADLVIAADCTAFSYRLFHENLLKDKKLLIACPKLDDALFYIEKLTEIFKVNNIKSVTVVRMTVPCCGGLSWIVKEAMNRAGVKIPFEEKVVDIDGTLKN</sequence>
<feature type="domain" description="4Fe-4S ferredoxin-type" evidence="1">
    <location>
        <begin position="35"/>
        <end position="64"/>
    </location>
</feature>
<dbReference type="Pfam" id="PF12837">
    <property type="entry name" value="Fer4_6"/>
    <property type="match status" value="1"/>
</dbReference>
<evidence type="ECO:0000313" key="3">
    <source>
        <dbReference type="Proteomes" id="UP000054976"/>
    </source>
</evidence>
<evidence type="ECO:0000313" key="2">
    <source>
        <dbReference type="EMBL" id="GAQ95056.1"/>
    </source>
</evidence>